<feature type="compositionally biased region" description="Basic and acidic residues" evidence="1">
    <location>
        <begin position="239"/>
        <end position="257"/>
    </location>
</feature>
<proteinExistence type="predicted"/>
<evidence type="ECO:0000313" key="2">
    <source>
        <dbReference type="EMBL" id="TVY48473.1"/>
    </source>
</evidence>
<dbReference type="OrthoDB" id="5369448at2759"/>
<feature type="compositionally biased region" description="Polar residues" evidence="1">
    <location>
        <begin position="185"/>
        <end position="197"/>
    </location>
</feature>
<dbReference type="Proteomes" id="UP000443090">
    <property type="component" value="Unassembled WGS sequence"/>
</dbReference>
<feature type="compositionally biased region" description="Low complexity" evidence="1">
    <location>
        <begin position="351"/>
        <end position="365"/>
    </location>
</feature>
<accession>A0A8H8S7K4</accession>
<feature type="compositionally biased region" description="Acidic residues" evidence="1">
    <location>
        <begin position="781"/>
        <end position="792"/>
    </location>
</feature>
<sequence length="1146" mass="127338">MGKTTSDQDFKIHVDPSCLTDSTDLQMPAERVTSNETVVHHDSWSAESPEEDVDIAGEAIQDKEQEDRDSHHLDGLEEKIQAAARAVVASMENDEYSGNQDSELSIQTDENDEGEGTEFTYDGTETSAVDGTEVSYESGTGDHSELHSGTEALYDSENEHLSENGDAEAEQQAHYESENEESSELHNATEGTEVTYDSETEHYSEQGEVQDATSNYGSENEHHSEQGDVQDATSNYGSENEHHSDNEHGDSSSHHDGDIEDDVFSQNSGHSPRSSLNSSDGLHSSDDISQQKELTSPAVGEEASSSQEDDVVSQMPSTMSFMHPIPDADPTPSRVLSRPPFRTPSSIRAMQMSSPTTSTFSSPQSTKRRLPTVSRIGTPTSHASKHRTPSRFKIKREYPLILLHVTILPLQWPYSHLMSSPDLPESLQKVKESWRLLQQKLGDAVLERGVLLPHPQDSYEVLEERLLETLELPVRPRALILKCGHYMGPEDIETPSSDEEGGDYLSRDPETRRKWCDICAREVRLEDRGDVQGKRYTIKTYASNGLMRAGAWAAVWREMERVDIEIEPYIELQQHSDLEKMATMSKATPVDEEKHWDGFVDEEVTNETEQHVIPEDIEEPAPEVAVEESEEIMEAPAPEVISGDIEEPALELAVEEPKEIIEAIPAADVILEDIEEPSIELKEVASEEALIPEVREAEPEEENPIPETKELEPEEDAIPETTEAAPKDDIAISESKEAVKAEEAPAKAPELEYSVIESPEHNEPELEPEELEPELQPSSEPEAELEFEEPEPEPQPSSEPEAEHETEEPEPGPETELQPEPEPELEPAHEEAAAEEHIDEDEQRRMDEAELNDILEEERRREIYEQSVPIMEEPMEEPMPEPEQERPQPPRRSSSGVSIDEASLPDLLLAAFKVTVRDRRNLVIVILSGLVLLLALRPRDVVYEPQMSRASNVPEIISDGGRQAIEVGQEAAQSVVEMATSVPSKIAEVIREVPVQVTEKAQTVADVVEEMASKATDKVEELKCLMAEETESKSADEVEEVDVPMIEETNSESADEVKVDVAMVEETNSKSADEVEEIRAPILTENIELEASAEAEDENIDAPMMETKGEATIDETTQDTSSDMEDQLPAAVPGAEADGKRFDPCA</sequence>
<feature type="compositionally biased region" description="Basic and acidic residues" evidence="1">
    <location>
        <begin position="725"/>
        <end position="745"/>
    </location>
</feature>
<feature type="compositionally biased region" description="Acidic residues" evidence="1">
    <location>
        <begin position="873"/>
        <end position="882"/>
    </location>
</feature>
<feature type="region of interest" description="Disordered" evidence="1">
    <location>
        <begin position="351"/>
        <end position="387"/>
    </location>
</feature>
<evidence type="ECO:0000313" key="3">
    <source>
        <dbReference type="Proteomes" id="UP000443090"/>
    </source>
</evidence>
<dbReference type="AlphaFoldDB" id="A0A8H8S7K4"/>
<dbReference type="EMBL" id="QGMI01000046">
    <property type="protein sequence ID" value="TVY48473.1"/>
    <property type="molecule type" value="Genomic_DNA"/>
</dbReference>
<feature type="compositionally biased region" description="Acidic residues" evidence="1">
    <location>
        <begin position="1112"/>
        <end position="1126"/>
    </location>
</feature>
<feature type="compositionally biased region" description="Polar residues" evidence="1">
    <location>
        <begin position="264"/>
        <end position="273"/>
    </location>
</feature>
<evidence type="ECO:0008006" key="4">
    <source>
        <dbReference type="Google" id="ProtNLM"/>
    </source>
</evidence>
<organism evidence="2 3">
    <name type="scientific">Lachnellula occidentalis</name>
    <dbReference type="NCBI Taxonomy" id="215460"/>
    <lineage>
        <taxon>Eukaryota</taxon>
        <taxon>Fungi</taxon>
        <taxon>Dikarya</taxon>
        <taxon>Ascomycota</taxon>
        <taxon>Pezizomycotina</taxon>
        <taxon>Leotiomycetes</taxon>
        <taxon>Helotiales</taxon>
        <taxon>Lachnaceae</taxon>
        <taxon>Lachnellula</taxon>
    </lineage>
</organism>
<feature type="compositionally biased region" description="Basic and acidic residues" evidence="1">
    <location>
        <begin position="826"/>
        <end position="848"/>
    </location>
</feature>
<feature type="compositionally biased region" description="Basic and acidic residues" evidence="1">
    <location>
        <begin position="1"/>
        <end position="14"/>
    </location>
</feature>
<comment type="caution">
    <text evidence="2">The sequence shown here is derived from an EMBL/GenBank/DDBJ whole genome shotgun (WGS) entry which is preliminary data.</text>
</comment>
<reference evidence="2 3" key="1">
    <citation type="submission" date="2018-05" db="EMBL/GenBank/DDBJ databases">
        <title>Genome sequencing and assembly of the regulated plant pathogen Lachnellula willkommii and related sister species for the development of diagnostic species identification markers.</title>
        <authorList>
            <person name="Giroux E."/>
            <person name="Bilodeau G."/>
        </authorList>
    </citation>
    <scope>NUCLEOTIDE SEQUENCE [LARGE SCALE GENOMIC DNA]</scope>
    <source>
        <strain evidence="2 3">CBS 160.35</strain>
    </source>
</reference>
<feature type="region of interest" description="Disordered" evidence="1">
    <location>
        <begin position="690"/>
        <end position="899"/>
    </location>
</feature>
<keyword evidence="3" id="KW-1185">Reference proteome</keyword>
<feature type="region of interest" description="Disordered" evidence="1">
    <location>
        <begin position="1112"/>
        <end position="1146"/>
    </location>
</feature>
<feature type="compositionally biased region" description="Acidic residues" evidence="1">
    <location>
        <begin position="800"/>
        <end position="825"/>
    </location>
</feature>
<evidence type="ECO:0000256" key="1">
    <source>
        <dbReference type="SAM" id="MobiDB-lite"/>
    </source>
</evidence>
<name>A0A8H8S7K4_9HELO</name>
<gene>
    <name evidence="2" type="ORF">LOCC1_G001949</name>
</gene>
<feature type="region of interest" description="Disordered" evidence="1">
    <location>
        <begin position="90"/>
        <end position="338"/>
    </location>
</feature>
<feature type="region of interest" description="Disordered" evidence="1">
    <location>
        <begin position="1"/>
        <end position="25"/>
    </location>
</feature>
<feature type="compositionally biased region" description="Basic and acidic residues" evidence="1">
    <location>
        <begin position="1137"/>
        <end position="1146"/>
    </location>
</feature>
<protein>
    <recommendedName>
        <fullName evidence="4">Pathway-specific nitrogen regulator</fullName>
    </recommendedName>
</protein>
<feature type="compositionally biased region" description="Polar residues" evidence="1">
    <location>
        <begin position="96"/>
        <end position="108"/>
    </location>
</feature>